<dbReference type="EMBL" id="SNRW01024606">
    <property type="protein sequence ID" value="KAA6362137.1"/>
    <property type="molecule type" value="Genomic_DNA"/>
</dbReference>
<comment type="caution">
    <text evidence="1">The sequence shown here is derived from an EMBL/GenBank/DDBJ whole genome shotgun (WGS) entry which is preliminary data.</text>
</comment>
<accession>A0A5J4TV27</accession>
<organism evidence="1 2">
    <name type="scientific">Streblomastix strix</name>
    <dbReference type="NCBI Taxonomy" id="222440"/>
    <lineage>
        <taxon>Eukaryota</taxon>
        <taxon>Metamonada</taxon>
        <taxon>Preaxostyla</taxon>
        <taxon>Oxymonadida</taxon>
        <taxon>Streblomastigidae</taxon>
        <taxon>Streblomastix</taxon>
    </lineage>
</organism>
<dbReference type="AlphaFoldDB" id="A0A5J4TV27"/>
<reference evidence="1 2" key="1">
    <citation type="submission" date="2019-03" db="EMBL/GenBank/DDBJ databases">
        <title>Single cell metagenomics reveals metabolic interactions within the superorganism composed of flagellate Streblomastix strix and complex community of Bacteroidetes bacteria on its surface.</title>
        <authorList>
            <person name="Treitli S.C."/>
            <person name="Kolisko M."/>
            <person name="Husnik F."/>
            <person name="Keeling P."/>
            <person name="Hampl V."/>
        </authorList>
    </citation>
    <scope>NUCLEOTIDE SEQUENCE [LARGE SCALE GENOMIC DNA]</scope>
    <source>
        <strain evidence="1">ST1C</strain>
    </source>
</reference>
<evidence type="ECO:0000313" key="2">
    <source>
        <dbReference type="Proteomes" id="UP000324800"/>
    </source>
</evidence>
<dbReference type="Proteomes" id="UP000324800">
    <property type="component" value="Unassembled WGS sequence"/>
</dbReference>
<name>A0A5J4TV27_9EUKA</name>
<evidence type="ECO:0000313" key="1">
    <source>
        <dbReference type="EMBL" id="KAA6362137.1"/>
    </source>
</evidence>
<sequence length="76" mass="9077">MFLVPEFHCSSQAQEIEHSRLPVLRTIFGLNCWKKRDRRMNPWKFLLPCLIESVDCYFSVSSYCRHQSSQQIIEVL</sequence>
<gene>
    <name evidence="1" type="ORF">EZS28_042337</name>
</gene>
<proteinExistence type="predicted"/>
<protein>
    <submittedName>
        <fullName evidence="1">Uncharacterized protein</fullName>
    </submittedName>
</protein>